<protein>
    <submittedName>
        <fullName evidence="1">Uncharacterized protein</fullName>
    </submittedName>
</protein>
<dbReference type="Proteomes" id="UP000541444">
    <property type="component" value="Unassembled WGS sequence"/>
</dbReference>
<organism evidence="1 2">
    <name type="scientific">Kingdonia uniflora</name>
    <dbReference type="NCBI Taxonomy" id="39325"/>
    <lineage>
        <taxon>Eukaryota</taxon>
        <taxon>Viridiplantae</taxon>
        <taxon>Streptophyta</taxon>
        <taxon>Embryophyta</taxon>
        <taxon>Tracheophyta</taxon>
        <taxon>Spermatophyta</taxon>
        <taxon>Magnoliopsida</taxon>
        <taxon>Ranunculales</taxon>
        <taxon>Circaeasteraceae</taxon>
        <taxon>Kingdonia</taxon>
    </lineage>
</organism>
<proteinExistence type="predicted"/>
<name>A0A7J7NCB9_9MAGN</name>
<evidence type="ECO:0000313" key="1">
    <source>
        <dbReference type="EMBL" id="KAF6164622.1"/>
    </source>
</evidence>
<reference evidence="1 2" key="1">
    <citation type="journal article" date="2020" name="IScience">
        <title>Genome Sequencing of the Endangered Kingdonia uniflora (Circaeasteraceae, Ranunculales) Reveals Potential Mechanisms of Evolutionary Specialization.</title>
        <authorList>
            <person name="Sun Y."/>
            <person name="Deng T."/>
            <person name="Zhang A."/>
            <person name="Moore M.J."/>
            <person name="Landis J.B."/>
            <person name="Lin N."/>
            <person name="Zhang H."/>
            <person name="Zhang X."/>
            <person name="Huang J."/>
            <person name="Zhang X."/>
            <person name="Sun H."/>
            <person name="Wang H."/>
        </authorList>
    </citation>
    <scope>NUCLEOTIDE SEQUENCE [LARGE SCALE GENOMIC DNA]</scope>
    <source>
        <strain evidence="1">TB1705</strain>
        <tissue evidence="1">Leaf</tissue>
    </source>
</reference>
<feature type="non-terminal residue" evidence="1">
    <location>
        <position position="1"/>
    </location>
</feature>
<accession>A0A7J7NCB9</accession>
<gene>
    <name evidence="1" type="ORF">GIB67_032850</name>
</gene>
<sequence>TAATNRQIPANNSYQNWFIRTTVIIRTALALAAGRTDHNNTGSFRQAVEEQHRQRSFYSDKHEVSPAAVQFVFRASRRRKNGLYFQAVARKNQHRYSAYNKERERGCDCSRRGSHSL</sequence>
<dbReference type="EMBL" id="JACGCM010000923">
    <property type="protein sequence ID" value="KAF6164622.1"/>
    <property type="molecule type" value="Genomic_DNA"/>
</dbReference>
<comment type="caution">
    <text evidence="1">The sequence shown here is derived from an EMBL/GenBank/DDBJ whole genome shotgun (WGS) entry which is preliminary data.</text>
</comment>
<dbReference type="AlphaFoldDB" id="A0A7J7NCB9"/>
<evidence type="ECO:0000313" key="2">
    <source>
        <dbReference type="Proteomes" id="UP000541444"/>
    </source>
</evidence>
<keyword evidence="2" id="KW-1185">Reference proteome</keyword>